<dbReference type="Proteomes" id="UP000248423">
    <property type="component" value="Unassembled WGS sequence"/>
</dbReference>
<organism evidence="1 2">
    <name type="scientific">Aspergillus sclerotiicarbonarius (strain CBS 121057 / IBT 28362)</name>
    <dbReference type="NCBI Taxonomy" id="1448318"/>
    <lineage>
        <taxon>Eukaryota</taxon>
        <taxon>Fungi</taxon>
        <taxon>Dikarya</taxon>
        <taxon>Ascomycota</taxon>
        <taxon>Pezizomycotina</taxon>
        <taxon>Eurotiomycetes</taxon>
        <taxon>Eurotiomycetidae</taxon>
        <taxon>Eurotiales</taxon>
        <taxon>Aspergillaceae</taxon>
        <taxon>Aspergillus</taxon>
        <taxon>Aspergillus subgen. Circumdati</taxon>
    </lineage>
</organism>
<evidence type="ECO:0000313" key="1">
    <source>
        <dbReference type="EMBL" id="PYI11092.1"/>
    </source>
</evidence>
<dbReference type="EMBL" id="KZ826319">
    <property type="protein sequence ID" value="PYI11092.1"/>
    <property type="molecule type" value="Genomic_DNA"/>
</dbReference>
<dbReference type="OrthoDB" id="4508815at2759"/>
<keyword evidence="2" id="KW-1185">Reference proteome</keyword>
<evidence type="ECO:0000313" key="2">
    <source>
        <dbReference type="Proteomes" id="UP000248423"/>
    </source>
</evidence>
<sequence>MRLLEPFSGFPSFAPPQPDHALVLRSDIEKHLQDAPAPIPAHVPKDLTRPKKYHNYDRAIPRSGYYTEYPTMDYPYQNQSAKTGKAYKTVRTKKGKLMNMRVSSGCTRTITDPDKQIQGVLSFITLLQSIRRGRRVIDLHPAQEVFRSRTFGPPVSSG</sequence>
<proteinExistence type="predicted"/>
<dbReference type="AlphaFoldDB" id="A0A319ELB4"/>
<gene>
    <name evidence="1" type="ORF">BO78DRAFT_414186</name>
</gene>
<protein>
    <submittedName>
        <fullName evidence="1">Uncharacterized protein</fullName>
    </submittedName>
</protein>
<reference evidence="1 2" key="1">
    <citation type="submission" date="2018-02" db="EMBL/GenBank/DDBJ databases">
        <title>The genomes of Aspergillus section Nigri reveals drivers in fungal speciation.</title>
        <authorList>
            <consortium name="DOE Joint Genome Institute"/>
            <person name="Vesth T.C."/>
            <person name="Nybo J."/>
            <person name="Theobald S."/>
            <person name="Brandl J."/>
            <person name="Frisvad J.C."/>
            <person name="Nielsen K.F."/>
            <person name="Lyhne E.K."/>
            <person name="Kogle M.E."/>
            <person name="Kuo A."/>
            <person name="Riley R."/>
            <person name="Clum A."/>
            <person name="Nolan M."/>
            <person name="Lipzen A."/>
            <person name="Salamov A."/>
            <person name="Henrissat B."/>
            <person name="Wiebenga A."/>
            <person name="De vries R.P."/>
            <person name="Grigoriev I.V."/>
            <person name="Mortensen U.H."/>
            <person name="Andersen M.R."/>
            <person name="Baker S.E."/>
        </authorList>
    </citation>
    <scope>NUCLEOTIDE SEQUENCE [LARGE SCALE GENOMIC DNA]</scope>
    <source>
        <strain evidence="1 2">CBS 121057</strain>
    </source>
</reference>
<accession>A0A319ELB4</accession>
<name>A0A319ELB4_ASPSB</name>
<dbReference type="VEuPathDB" id="FungiDB:BO78DRAFT_414186"/>